<proteinExistence type="predicted"/>
<gene>
    <name evidence="1" type="ORF">HaLaN_21079</name>
</gene>
<organism evidence="1 2">
    <name type="scientific">Haematococcus lacustris</name>
    <name type="common">Green alga</name>
    <name type="synonym">Haematococcus pluvialis</name>
    <dbReference type="NCBI Taxonomy" id="44745"/>
    <lineage>
        <taxon>Eukaryota</taxon>
        <taxon>Viridiplantae</taxon>
        <taxon>Chlorophyta</taxon>
        <taxon>core chlorophytes</taxon>
        <taxon>Chlorophyceae</taxon>
        <taxon>CS clade</taxon>
        <taxon>Chlamydomonadales</taxon>
        <taxon>Haematococcaceae</taxon>
        <taxon>Haematococcus</taxon>
    </lineage>
</organism>
<feature type="non-terminal residue" evidence="1">
    <location>
        <position position="1"/>
    </location>
</feature>
<dbReference type="AlphaFoldDB" id="A0A699ZXN8"/>
<sequence>GNHQLLASDMPLMVAQFLKWWMAVLAMLLPHRALLQLVPCWWSWPPVGHCAGG</sequence>
<name>A0A699ZXN8_HAELA</name>
<evidence type="ECO:0000313" key="2">
    <source>
        <dbReference type="Proteomes" id="UP000485058"/>
    </source>
</evidence>
<accession>A0A699ZXN8</accession>
<protein>
    <submittedName>
        <fullName evidence="1">Uncharacterized protein</fullName>
    </submittedName>
</protein>
<reference evidence="1 2" key="1">
    <citation type="submission" date="2020-02" db="EMBL/GenBank/DDBJ databases">
        <title>Draft genome sequence of Haematococcus lacustris strain NIES-144.</title>
        <authorList>
            <person name="Morimoto D."/>
            <person name="Nakagawa S."/>
            <person name="Yoshida T."/>
            <person name="Sawayama S."/>
        </authorList>
    </citation>
    <scope>NUCLEOTIDE SEQUENCE [LARGE SCALE GENOMIC DNA]</scope>
    <source>
        <strain evidence="1 2">NIES-144</strain>
    </source>
</reference>
<keyword evidence="2" id="KW-1185">Reference proteome</keyword>
<comment type="caution">
    <text evidence="1">The sequence shown here is derived from an EMBL/GenBank/DDBJ whole genome shotgun (WGS) entry which is preliminary data.</text>
</comment>
<dbReference type="Proteomes" id="UP000485058">
    <property type="component" value="Unassembled WGS sequence"/>
</dbReference>
<dbReference type="EMBL" id="BLLF01002279">
    <property type="protein sequence ID" value="GFH23464.1"/>
    <property type="molecule type" value="Genomic_DNA"/>
</dbReference>
<evidence type="ECO:0000313" key="1">
    <source>
        <dbReference type="EMBL" id="GFH23464.1"/>
    </source>
</evidence>